<evidence type="ECO:0000256" key="6">
    <source>
        <dbReference type="ARBA" id="ARBA00023163"/>
    </source>
</evidence>
<feature type="region of interest" description="Disordered" evidence="9">
    <location>
        <begin position="15"/>
        <end position="49"/>
    </location>
</feature>
<keyword evidence="5" id="KW-0805">Transcription regulation</keyword>
<dbReference type="Gene3D" id="3.30.160.60">
    <property type="entry name" value="Classic Zinc Finger"/>
    <property type="match status" value="1"/>
</dbReference>
<proteinExistence type="predicted"/>
<dbReference type="SUPFAM" id="SSF57667">
    <property type="entry name" value="beta-beta-alpha zinc fingers"/>
    <property type="match status" value="1"/>
</dbReference>
<evidence type="ECO:0000313" key="11">
    <source>
        <dbReference type="EMBL" id="KAK9168339.1"/>
    </source>
</evidence>
<dbReference type="Pfam" id="PF13912">
    <property type="entry name" value="zf-C2H2_6"/>
    <property type="match status" value="1"/>
</dbReference>
<gene>
    <name evidence="11" type="ORF">Syun_000479</name>
</gene>
<accession>A0AAP0Q6T9</accession>
<keyword evidence="7" id="KW-0539">Nucleus</keyword>
<evidence type="ECO:0000256" key="9">
    <source>
        <dbReference type="SAM" id="MobiDB-lite"/>
    </source>
</evidence>
<evidence type="ECO:0000259" key="10">
    <source>
        <dbReference type="PROSITE" id="PS50157"/>
    </source>
</evidence>
<comment type="subcellular location">
    <subcellularLocation>
        <location evidence="1">Nucleus</location>
    </subcellularLocation>
</comment>
<sequence>MNSLSIDIVDAVVEDMETSEEQPCLENQDQVASPTKEDQQSPSGATDHQAARSYECNFCKRGFSNAQALGGHMNIHRKDRAKLKQPSSNHISTDFSKMNALYNPEGMTRLELLSNNTSDSTLRWPWIFPKERDDHEIVPRIHNEDRVGTIYQLPLFAEAPMNANNYEELVSHGREERARSSPSSSVNEDLDLELRLGTEPQHDHDAPSSTGTTIEFF</sequence>
<comment type="caution">
    <text evidence="11">The sequence shown here is derived from an EMBL/GenBank/DDBJ whole genome shotgun (WGS) entry which is preliminary data.</text>
</comment>
<dbReference type="InterPro" id="IPR052426">
    <property type="entry name" value="Plant_dev_regulator"/>
</dbReference>
<dbReference type="PROSITE" id="PS00028">
    <property type="entry name" value="ZINC_FINGER_C2H2_1"/>
    <property type="match status" value="1"/>
</dbReference>
<dbReference type="InterPro" id="IPR036236">
    <property type="entry name" value="Znf_C2H2_sf"/>
</dbReference>
<evidence type="ECO:0000256" key="4">
    <source>
        <dbReference type="ARBA" id="ARBA00022833"/>
    </source>
</evidence>
<evidence type="ECO:0000256" key="8">
    <source>
        <dbReference type="PROSITE-ProRule" id="PRU00042"/>
    </source>
</evidence>
<dbReference type="GO" id="GO:0005634">
    <property type="term" value="C:nucleus"/>
    <property type="evidence" value="ECO:0007669"/>
    <property type="project" value="UniProtKB-SubCell"/>
</dbReference>
<dbReference type="EMBL" id="JBBNAF010000001">
    <property type="protein sequence ID" value="KAK9168339.1"/>
    <property type="molecule type" value="Genomic_DNA"/>
</dbReference>
<evidence type="ECO:0000313" key="12">
    <source>
        <dbReference type="Proteomes" id="UP001420932"/>
    </source>
</evidence>
<keyword evidence="4" id="KW-0862">Zinc</keyword>
<evidence type="ECO:0000256" key="3">
    <source>
        <dbReference type="ARBA" id="ARBA00022771"/>
    </source>
</evidence>
<dbReference type="PROSITE" id="PS50157">
    <property type="entry name" value="ZINC_FINGER_C2H2_2"/>
    <property type="match status" value="1"/>
</dbReference>
<dbReference type="InterPro" id="IPR013087">
    <property type="entry name" value="Znf_C2H2_type"/>
</dbReference>
<name>A0AAP0Q6T9_9MAGN</name>
<dbReference type="PANTHER" id="PTHR45801:SF117">
    <property type="entry name" value="OS07G0417400 PROTEIN"/>
    <property type="match status" value="1"/>
</dbReference>
<evidence type="ECO:0000256" key="5">
    <source>
        <dbReference type="ARBA" id="ARBA00023015"/>
    </source>
</evidence>
<feature type="compositionally biased region" description="Basic and acidic residues" evidence="9">
    <location>
        <begin position="196"/>
        <end position="206"/>
    </location>
</feature>
<dbReference type="Proteomes" id="UP001420932">
    <property type="component" value="Unassembled WGS sequence"/>
</dbReference>
<organism evidence="11 12">
    <name type="scientific">Stephania yunnanensis</name>
    <dbReference type="NCBI Taxonomy" id="152371"/>
    <lineage>
        <taxon>Eukaryota</taxon>
        <taxon>Viridiplantae</taxon>
        <taxon>Streptophyta</taxon>
        <taxon>Embryophyta</taxon>
        <taxon>Tracheophyta</taxon>
        <taxon>Spermatophyta</taxon>
        <taxon>Magnoliopsida</taxon>
        <taxon>Ranunculales</taxon>
        <taxon>Menispermaceae</taxon>
        <taxon>Menispermoideae</taxon>
        <taxon>Cissampelideae</taxon>
        <taxon>Stephania</taxon>
    </lineage>
</organism>
<dbReference type="PANTHER" id="PTHR45801">
    <property type="entry name" value="OS07G0101800 PROTEIN"/>
    <property type="match status" value="1"/>
</dbReference>
<evidence type="ECO:0000256" key="2">
    <source>
        <dbReference type="ARBA" id="ARBA00022723"/>
    </source>
</evidence>
<protein>
    <recommendedName>
        <fullName evidence="10">C2H2-type domain-containing protein</fullName>
    </recommendedName>
</protein>
<evidence type="ECO:0000256" key="7">
    <source>
        <dbReference type="ARBA" id="ARBA00023242"/>
    </source>
</evidence>
<feature type="compositionally biased region" description="Polar residues" evidence="9">
    <location>
        <begin position="207"/>
        <end position="217"/>
    </location>
</feature>
<keyword evidence="6" id="KW-0804">Transcription</keyword>
<reference evidence="11 12" key="1">
    <citation type="submission" date="2024-01" db="EMBL/GenBank/DDBJ databases">
        <title>Genome assemblies of Stephania.</title>
        <authorList>
            <person name="Yang L."/>
        </authorList>
    </citation>
    <scope>NUCLEOTIDE SEQUENCE [LARGE SCALE GENOMIC DNA]</scope>
    <source>
        <strain evidence="11">YNDBR</strain>
        <tissue evidence="11">Leaf</tissue>
    </source>
</reference>
<feature type="domain" description="C2H2-type" evidence="10">
    <location>
        <begin position="54"/>
        <end position="81"/>
    </location>
</feature>
<dbReference type="GO" id="GO:0008270">
    <property type="term" value="F:zinc ion binding"/>
    <property type="evidence" value="ECO:0007669"/>
    <property type="project" value="UniProtKB-KW"/>
</dbReference>
<keyword evidence="2" id="KW-0479">Metal-binding</keyword>
<dbReference type="AlphaFoldDB" id="A0AAP0Q6T9"/>
<feature type="region of interest" description="Disordered" evidence="9">
    <location>
        <begin position="196"/>
        <end position="217"/>
    </location>
</feature>
<evidence type="ECO:0000256" key="1">
    <source>
        <dbReference type="ARBA" id="ARBA00004123"/>
    </source>
</evidence>
<keyword evidence="3 8" id="KW-0863">Zinc-finger</keyword>
<keyword evidence="12" id="KW-1185">Reference proteome</keyword>